<feature type="compositionally biased region" description="Basic and acidic residues" evidence="1">
    <location>
        <begin position="14"/>
        <end position="34"/>
    </location>
</feature>
<feature type="compositionally biased region" description="Acidic residues" evidence="1">
    <location>
        <begin position="182"/>
        <end position="191"/>
    </location>
</feature>
<evidence type="ECO:0000256" key="1">
    <source>
        <dbReference type="SAM" id="MobiDB-lite"/>
    </source>
</evidence>
<organism evidence="2">
    <name type="scientific">bioreactor metagenome</name>
    <dbReference type="NCBI Taxonomy" id="1076179"/>
    <lineage>
        <taxon>unclassified sequences</taxon>
        <taxon>metagenomes</taxon>
        <taxon>ecological metagenomes</taxon>
    </lineage>
</organism>
<comment type="caution">
    <text evidence="2">The sequence shown here is derived from an EMBL/GenBank/DDBJ whole genome shotgun (WGS) entry which is preliminary data.</text>
</comment>
<feature type="compositionally biased region" description="Basic and acidic residues" evidence="1">
    <location>
        <begin position="212"/>
        <end position="230"/>
    </location>
</feature>
<dbReference type="EMBL" id="VSSQ01010054">
    <property type="protein sequence ID" value="MPM43308.1"/>
    <property type="molecule type" value="Genomic_DNA"/>
</dbReference>
<gene>
    <name evidence="2" type="ORF">SDC9_89981</name>
</gene>
<feature type="compositionally biased region" description="Basic and acidic residues" evidence="1">
    <location>
        <begin position="88"/>
        <end position="107"/>
    </location>
</feature>
<feature type="compositionally biased region" description="Basic and acidic residues" evidence="1">
    <location>
        <begin position="192"/>
        <end position="204"/>
    </location>
</feature>
<accession>A0A644ZSE2</accession>
<dbReference type="AlphaFoldDB" id="A0A644ZSE2"/>
<reference evidence="2" key="1">
    <citation type="submission" date="2019-08" db="EMBL/GenBank/DDBJ databases">
        <authorList>
            <person name="Kucharzyk K."/>
            <person name="Murdoch R.W."/>
            <person name="Higgins S."/>
            <person name="Loffler F."/>
        </authorList>
    </citation>
    <scope>NUCLEOTIDE SEQUENCE</scope>
</reference>
<feature type="region of interest" description="Disordered" evidence="1">
    <location>
        <begin position="1"/>
        <end position="230"/>
    </location>
</feature>
<feature type="compositionally biased region" description="Basic and acidic residues" evidence="1">
    <location>
        <begin position="137"/>
        <end position="165"/>
    </location>
</feature>
<evidence type="ECO:0000313" key="2">
    <source>
        <dbReference type="EMBL" id="MPM43308.1"/>
    </source>
</evidence>
<sequence length="230" mass="25112">MGAEAGPQQSDLADEARQRRDTGQVERRDQEQRAQHRRGGRQPAQLVQRGRAATAFDQTGDQEQGGLDEDVVRGVEDRARQAGVGVQRDAEDHVADVTDQGEGEHPFDLALGDGAQDADHHGEDADHQHRHLQCVVGEEHGLGPDHRVHPDLGEQAGEHRGDRRRGGGIGVRQPGGQREDGGLDPEDGDQQEVDHLLDLDRQRGEPGPGLGHVDRAGRGVHGRQRDQEEQ</sequence>
<name>A0A644ZSE2_9ZZZZ</name>
<protein>
    <submittedName>
        <fullName evidence="2">Uncharacterized protein</fullName>
    </submittedName>
</protein>
<feature type="compositionally biased region" description="Basic and acidic residues" evidence="1">
    <location>
        <begin position="117"/>
        <end position="127"/>
    </location>
</feature>
<proteinExistence type="predicted"/>
<feature type="compositionally biased region" description="Basic and acidic residues" evidence="1">
    <location>
        <begin position="70"/>
        <end position="80"/>
    </location>
</feature>